<dbReference type="InterPro" id="IPR008991">
    <property type="entry name" value="Translation_prot_SH3-like_sf"/>
</dbReference>
<dbReference type="InterPro" id="IPR057264">
    <property type="entry name" value="Ribosomal_uL24_C"/>
</dbReference>
<dbReference type="STRING" id="6526.A0A2C9KDT2"/>
<dbReference type="GO" id="GO:0003723">
    <property type="term" value="F:RNA binding"/>
    <property type="evidence" value="ECO:0007669"/>
    <property type="project" value="InterPro"/>
</dbReference>
<dbReference type="EnsemblMetazoa" id="BGLB017913-RC">
    <property type="protein sequence ID" value="BGLB017913-PC"/>
    <property type="gene ID" value="BGLB017913"/>
</dbReference>
<evidence type="ECO:0000256" key="1">
    <source>
        <dbReference type="ARBA" id="ARBA00010618"/>
    </source>
</evidence>
<name>A0A2C9KDT2_BIOGL</name>
<keyword evidence="3" id="KW-0687">Ribonucleoprotein</keyword>
<evidence type="ECO:0000313" key="7">
    <source>
        <dbReference type="Proteomes" id="UP000076420"/>
    </source>
</evidence>
<reference evidence="6" key="1">
    <citation type="journal article" date="2004" name="J. Parasitol.">
        <title>The mitochondrial genome of Biomphalaria glabrata (Gastropoda: Basommatophora), intermediate host of Schistosoma mansoni.</title>
        <authorList>
            <person name="DeJong R.J."/>
            <person name="Emery A.M."/>
            <person name="Adema C.M."/>
        </authorList>
    </citation>
    <scope>NUCLEOTIDE SEQUENCE</scope>
    <source>
        <strain evidence="6">BB02</strain>
    </source>
</reference>
<dbReference type="EnsemblMetazoa" id="BGLB017913-RB">
    <property type="protein sequence ID" value="BGLB017913-PB"/>
    <property type="gene ID" value="BGLB017913"/>
</dbReference>
<dbReference type="GO" id="GO:0006412">
    <property type="term" value="P:translation"/>
    <property type="evidence" value="ECO:0007669"/>
    <property type="project" value="InterPro"/>
</dbReference>
<dbReference type="RefSeq" id="XP_013089933.2">
    <property type="nucleotide sequence ID" value="XM_013234479.2"/>
</dbReference>
<dbReference type="GO" id="GO:0003735">
    <property type="term" value="F:structural constituent of ribosome"/>
    <property type="evidence" value="ECO:0007669"/>
    <property type="project" value="InterPro"/>
</dbReference>
<dbReference type="PANTHER" id="PTHR12903">
    <property type="entry name" value="MITOCHONDRIAL RIBOSOMAL PROTEIN L24"/>
    <property type="match status" value="1"/>
</dbReference>
<dbReference type="InterPro" id="IPR003256">
    <property type="entry name" value="Ribosomal_uL24"/>
</dbReference>
<proteinExistence type="inferred from homology"/>
<dbReference type="InterPro" id="IPR014722">
    <property type="entry name" value="Rib_uL2_dom2"/>
</dbReference>
<comment type="similarity">
    <text evidence="1">Belongs to the universal ribosomal protein uL24 family.</text>
</comment>
<evidence type="ECO:0000259" key="4">
    <source>
        <dbReference type="Pfam" id="PF17136"/>
    </source>
</evidence>
<dbReference type="Gene3D" id="2.30.30.30">
    <property type="match status" value="1"/>
</dbReference>
<sequence>MRLTLVVSGYFKKYVEREIAQASGVSFYKPIQGWRHLRKRKWIYDENRPWTDAAKEANLPGKKLTELIEPIPESEWKIFKGDRVQILKGIDKGKQGIVCSTIKERNWCYVEGLNCIYQWMNKNSINPGMLTKIEKPLLVTTEVSLVDPSDLQPTQIEWRYDEDGNRVRVSLRTGRVIPISKKALDLTEDFVDKNDYIEQTWDTKEKELIKVTFKPVVLSFEEDIMKSMGIVETRKRAPNFYY</sequence>
<dbReference type="AlphaFoldDB" id="A0A2C9KDT2"/>
<feature type="domain" description="Large ribosomal subunit protein uL24 C-terminal" evidence="4">
    <location>
        <begin position="114"/>
        <end position="177"/>
    </location>
</feature>
<dbReference type="VEuPathDB" id="VectorBase:BGLAX_043217"/>
<gene>
    <name evidence="5" type="primary">106073831</name>
</gene>
<evidence type="ECO:0000313" key="5">
    <source>
        <dbReference type="EnsemblMetazoa" id="BGLB017913-PA"/>
    </source>
</evidence>
<dbReference type="VEuPathDB" id="VectorBase:BGLB017913"/>
<dbReference type="Proteomes" id="UP000076420">
    <property type="component" value="Unassembled WGS sequence"/>
</dbReference>
<dbReference type="InterPro" id="IPR005825">
    <property type="entry name" value="Ribosomal_uL24_CS"/>
</dbReference>
<dbReference type="EnsemblMetazoa" id="BGLB017913-RE">
    <property type="protein sequence ID" value="BGLB017913-PE"/>
    <property type="gene ID" value="BGLB017913"/>
</dbReference>
<reference evidence="6" key="2">
    <citation type="submission" date="2013-03" db="EMBL/GenBank/DDBJ databases">
        <title>Sequence assembly of the Biomphalaria glabrata genome version 4.3.</title>
        <authorList>
            <person name="Warren W."/>
            <person name="Wilson R.K."/>
            <person name="Hillier L.W."/>
            <person name="Minx P."/>
        </authorList>
    </citation>
    <scope>NUCLEOTIDE SEQUENCE</scope>
    <source>
        <strain evidence="6">BB02</strain>
    </source>
</reference>
<dbReference type="GO" id="GO:0005840">
    <property type="term" value="C:ribosome"/>
    <property type="evidence" value="ECO:0007669"/>
    <property type="project" value="UniProtKB-KW"/>
</dbReference>
<dbReference type="GO" id="GO:1990904">
    <property type="term" value="C:ribonucleoprotein complex"/>
    <property type="evidence" value="ECO:0007669"/>
    <property type="project" value="UniProtKB-KW"/>
</dbReference>
<evidence type="ECO:0000256" key="2">
    <source>
        <dbReference type="ARBA" id="ARBA00022980"/>
    </source>
</evidence>
<dbReference type="SUPFAM" id="SSF50104">
    <property type="entry name" value="Translation proteins SH3-like domain"/>
    <property type="match status" value="1"/>
</dbReference>
<dbReference type="CDD" id="cd06089">
    <property type="entry name" value="KOW_RPL26"/>
    <property type="match status" value="1"/>
</dbReference>
<keyword evidence="2" id="KW-0689">Ribosomal protein</keyword>
<evidence type="ECO:0000313" key="6">
    <source>
        <dbReference type="EnsemblMetazoa" id="BGLB017913-PC"/>
    </source>
</evidence>
<reference evidence="5" key="3">
    <citation type="submission" date="2020-05" db="UniProtKB">
        <authorList>
            <consortium name="EnsemblMetazoa"/>
        </authorList>
    </citation>
    <scope>IDENTIFICATION</scope>
    <source>
        <strain evidence="5">BB02</strain>
    </source>
</reference>
<dbReference type="RefSeq" id="XP_013089932.2">
    <property type="nucleotide sequence ID" value="XM_013234478.2"/>
</dbReference>
<dbReference type="InterPro" id="IPR041988">
    <property type="entry name" value="Ribosomal_uL24_KOW"/>
</dbReference>
<accession>A0A2C9KDT2</accession>
<dbReference type="PROSITE" id="PS01108">
    <property type="entry name" value="RIBOSOMAL_L24"/>
    <property type="match status" value="1"/>
</dbReference>
<dbReference type="EnsemblMetazoa" id="BGLB017913-RA">
    <property type="protein sequence ID" value="BGLB017913-PA"/>
    <property type="gene ID" value="BGLB017913"/>
</dbReference>
<organism evidence="5 7">
    <name type="scientific">Biomphalaria glabrata</name>
    <name type="common">Bloodfluke planorb</name>
    <name type="synonym">Freshwater snail</name>
    <dbReference type="NCBI Taxonomy" id="6526"/>
    <lineage>
        <taxon>Eukaryota</taxon>
        <taxon>Metazoa</taxon>
        <taxon>Spiralia</taxon>
        <taxon>Lophotrochozoa</taxon>
        <taxon>Mollusca</taxon>
        <taxon>Gastropoda</taxon>
        <taxon>Heterobranchia</taxon>
        <taxon>Euthyneura</taxon>
        <taxon>Panpulmonata</taxon>
        <taxon>Hygrophila</taxon>
        <taxon>Lymnaeoidea</taxon>
        <taxon>Planorbidae</taxon>
        <taxon>Biomphalaria</taxon>
    </lineage>
</organism>
<evidence type="ECO:0000256" key="3">
    <source>
        <dbReference type="ARBA" id="ARBA00023274"/>
    </source>
</evidence>
<dbReference type="OrthoDB" id="359154at2759"/>
<dbReference type="KEGG" id="bgt:106073831"/>
<protein>
    <recommendedName>
        <fullName evidence="4">Large ribosomal subunit protein uL24 C-terminal domain-containing protein</fullName>
    </recommendedName>
</protein>
<dbReference type="Pfam" id="PF17136">
    <property type="entry name" value="ribosomal_L24"/>
    <property type="match status" value="1"/>
</dbReference>
<dbReference type="NCBIfam" id="TIGR01079">
    <property type="entry name" value="rplX_bact"/>
    <property type="match status" value="1"/>
</dbReference>
<dbReference type="EnsemblMetazoa" id="BGLB017913-RD">
    <property type="protein sequence ID" value="BGLB017913-PD"/>
    <property type="gene ID" value="BGLB017913"/>
</dbReference>